<dbReference type="SUPFAM" id="SSF52540">
    <property type="entry name" value="P-loop containing nucleoside triphosphate hydrolases"/>
    <property type="match status" value="1"/>
</dbReference>
<organism evidence="3">
    <name type="scientific">bioreactor metagenome</name>
    <dbReference type="NCBI Taxonomy" id="1076179"/>
    <lineage>
        <taxon>unclassified sequences</taxon>
        <taxon>metagenomes</taxon>
        <taxon>ecological metagenomes</taxon>
    </lineage>
</organism>
<dbReference type="Pfam" id="PF00437">
    <property type="entry name" value="T2SSE"/>
    <property type="match status" value="1"/>
</dbReference>
<comment type="caution">
    <text evidence="3">The sequence shown here is derived from an EMBL/GenBank/DDBJ whole genome shotgun (WGS) entry which is preliminary data.</text>
</comment>
<gene>
    <name evidence="3" type="primary">pilT_19</name>
    <name evidence="3" type="ORF">SDC9_104584</name>
</gene>
<dbReference type="GO" id="GO:0016887">
    <property type="term" value="F:ATP hydrolysis activity"/>
    <property type="evidence" value="ECO:0007669"/>
    <property type="project" value="InterPro"/>
</dbReference>
<evidence type="ECO:0000259" key="2">
    <source>
        <dbReference type="PROSITE" id="PS00662"/>
    </source>
</evidence>
<reference evidence="3" key="1">
    <citation type="submission" date="2019-08" db="EMBL/GenBank/DDBJ databases">
        <authorList>
            <person name="Kucharzyk K."/>
            <person name="Murdoch R.W."/>
            <person name="Higgins S."/>
            <person name="Loffler F."/>
        </authorList>
    </citation>
    <scope>NUCLEOTIDE SEQUENCE</scope>
</reference>
<dbReference type="InterPro" id="IPR050921">
    <property type="entry name" value="T4SS_GSP_E_ATPase"/>
</dbReference>
<dbReference type="EMBL" id="VSSQ01016431">
    <property type="protein sequence ID" value="MPM57761.1"/>
    <property type="molecule type" value="Genomic_DNA"/>
</dbReference>
<dbReference type="PANTHER" id="PTHR30486">
    <property type="entry name" value="TWITCHING MOTILITY PROTEIN PILT"/>
    <property type="match status" value="1"/>
</dbReference>
<dbReference type="PANTHER" id="PTHR30486:SF16">
    <property type="entry name" value="TWITCHING MOTILITY PROTEIN PILT"/>
    <property type="match status" value="1"/>
</dbReference>
<dbReference type="InterPro" id="IPR001482">
    <property type="entry name" value="T2SS/T4SS_dom"/>
</dbReference>
<dbReference type="Gene3D" id="3.40.50.300">
    <property type="entry name" value="P-loop containing nucleotide triphosphate hydrolases"/>
    <property type="match status" value="1"/>
</dbReference>
<name>A0A645AZM8_9ZZZZ</name>
<dbReference type="PROSITE" id="PS00662">
    <property type="entry name" value="T2SP_E"/>
    <property type="match status" value="1"/>
</dbReference>
<dbReference type="CDD" id="cd01131">
    <property type="entry name" value="PilT"/>
    <property type="match status" value="1"/>
</dbReference>
<dbReference type="GO" id="GO:0005524">
    <property type="term" value="F:ATP binding"/>
    <property type="evidence" value="ECO:0007669"/>
    <property type="project" value="InterPro"/>
</dbReference>
<dbReference type="AlphaFoldDB" id="A0A645AZM8"/>
<accession>A0A645AZM8</accession>
<comment type="similarity">
    <text evidence="1">Belongs to the GSP E family.</text>
</comment>
<evidence type="ECO:0000256" key="1">
    <source>
        <dbReference type="ARBA" id="ARBA00006611"/>
    </source>
</evidence>
<evidence type="ECO:0000313" key="3">
    <source>
        <dbReference type="EMBL" id="MPM57761.1"/>
    </source>
</evidence>
<feature type="domain" description="Bacterial type II secretion system protein E" evidence="2">
    <location>
        <begin position="36"/>
        <end position="50"/>
    </location>
</feature>
<dbReference type="InterPro" id="IPR027417">
    <property type="entry name" value="P-loop_NTPase"/>
</dbReference>
<sequence length="194" mass="21614">MEDPIEYLHKHKKSIINQREINADTKSFSNALRAALREDPDVILVGEMRDPETIATAITAAETGHLVFATLHTGDAAQTIDRIIDVFPPYQQQQIRIQLSLTLQGIIAQQLLPCLDGFGRIAALEVLVATPAVRNLIREGKTHQIISVIQTGGKVGMQTMDMALRDLYRRGVVPYEEALSRAMDQETFIRLLNA</sequence>
<protein>
    <submittedName>
        <fullName evidence="3">Twitching mobility protein</fullName>
    </submittedName>
</protein>
<proteinExistence type="inferred from homology"/>
<dbReference type="InterPro" id="IPR006321">
    <property type="entry name" value="PilT/PilU"/>
</dbReference>